<keyword evidence="4" id="KW-0862">Zinc</keyword>
<sequence length="543" mass="61166">MERLDPLGPILLGGREGEGGKGPQVVHVESMGTFMTQAVSQQIKREAEEGLQQQQWENLWQKFLRNVQVPDSRRQPQPGPGEVKDFCDDFRGRPETTQCSKESWVSQALPAISGEARKAYRSVDSIVKVEEKVVCFEMQRQRFRQFCYREAKGPREVCKRLQELCIQWLKPERHTKEEILELLVLEQFLVILPLEMQSWVRENNPETCIRAVDLAEGFLLGRQNGKEGGPQPTRPFAGVAVNPSGTNQIPPDAWNKQVCRTAKQEGTSLVHGQVEDNLHHQEKSDQEVLDSSMRAGLVFQHYEGGRIHFDQQETVSNQGKSVEGQPGESIHSGEGDLHKKDTKAQDSKELKTSASAEGSFRSSGGLLKLEAVSTKDMPFKSSDGREISSHSTLIPTERNHVGDRWFKCSECGKSFSQKRYLTGHKRIHKGETPYKCADCGRSFNRKWNLIAHQRIHSGENPYKCSDCGKTFSQKGNLMTHVRIHTGEKPYKCAECGKRFSQRAGLTSHQKSHIKINTVGKATVGYLIFLNLSNSAQERNAVEA</sequence>
<dbReference type="GeneTree" id="ENSGT00940000154715"/>
<dbReference type="PANTHER" id="PTHR23226:SF377">
    <property type="entry name" value="ZINC FINGER AND SCAN DOMAIN-CONTAINING PROTEIN 20"/>
    <property type="match status" value="1"/>
</dbReference>
<reference evidence="11" key="1">
    <citation type="submission" date="2025-08" db="UniProtKB">
        <authorList>
            <consortium name="Ensembl"/>
        </authorList>
    </citation>
    <scope>IDENTIFICATION</scope>
</reference>
<dbReference type="Pfam" id="PF02023">
    <property type="entry name" value="SCAN"/>
    <property type="match status" value="1"/>
</dbReference>
<keyword evidence="2" id="KW-0677">Repeat</keyword>
<keyword evidence="6" id="KW-0539">Nucleus</keyword>
<feature type="domain" description="C2H2-type" evidence="9">
    <location>
        <begin position="434"/>
        <end position="461"/>
    </location>
</feature>
<name>A0A8D0BPD2_SALMN</name>
<dbReference type="Ensembl" id="ENSSMRT00000016186.1">
    <property type="protein sequence ID" value="ENSSMRP00000013902.1"/>
    <property type="gene ID" value="ENSSMRG00000010809.1"/>
</dbReference>
<dbReference type="InterPro" id="IPR013087">
    <property type="entry name" value="Znf_C2H2_type"/>
</dbReference>
<protein>
    <submittedName>
        <fullName evidence="11">Uncharacterized protein</fullName>
    </submittedName>
</protein>
<dbReference type="SUPFAM" id="SSF57667">
    <property type="entry name" value="beta-beta-alpha zinc fingers"/>
    <property type="match status" value="2"/>
</dbReference>
<feature type="compositionally biased region" description="Low complexity" evidence="8">
    <location>
        <begin position="1"/>
        <end position="13"/>
    </location>
</feature>
<evidence type="ECO:0000256" key="7">
    <source>
        <dbReference type="PROSITE-ProRule" id="PRU00042"/>
    </source>
</evidence>
<dbReference type="Proteomes" id="UP000694421">
    <property type="component" value="Unplaced"/>
</dbReference>
<feature type="domain" description="SCAN box" evidence="10">
    <location>
        <begin position="140"/>
        <end position="218"/>
    </location>
</feature>
<dbReference type="GO" id="GO:0008270">
    <property type="term" value="F:zinc ion binding"/>
    <property type="evidence" value="ECO:0007669"/>
    <property type="project" value="UniProtKB-KW"/>
</dbReference>
<dbReference type="SMART" id="SM00431">
    <property type="entry name" value="SCAN"/>
    <property type="match status" value="1"/>
</dbReference>
<dbReference type="PANTHER" id="PTHR23226">
    <property type="entry name" value="ZINC FINGER AND SCAN DOMAIN-CONTAINING"/>
    <property type="match status" value="1"/>
</dbReference>
<dbReference type="OMA" id="HIKINTV"/>
<dbReference type="AlphaFoldDB" id="A0A8D0BPD2"/>
<dbReference type="SUPFAM" id="SSF47353">
    <property type="entry name" value="Retrovirus capsid dimerization domain-like"/>
    <property type="match status" value="1"/>
</dbReference>
<dbReference type="Pfam" id="PF13465">
    <property type="entry name" value="zf-H2C2_2"/>
    <property type="match status" value="1"/>
</dbReference>
<feature type="domain" description="C2H2-type" evidence="9">
    <location>
        <begin position="406"/>
        <end position="433"/>
    </location>
</feature>
<feature type="domain" description="C2H2-type" evidence="9">
    <location>
        <begin position="462"/>
        <end position="489"/>
    </location>
</feature>
<feature type="domain" description="C2H2-type" evidence="9">
    <location>
        <begin position="490"/>
        <end position="512"/>
    </location>
</feature>
<dbReference type="PROSITE" id="PS50157">
    <property type="entry name" value="ZINC_FINGER_C2H2_2"/>
    <property type="match status" value="4"/>
</dbReference>
<evidence type="ECO:0000256" key="2">
    <source>
        <dbReference type="ARBA" id="ARBA00022737"/>
    </source>
</evidence>
<dbReference type="Pfam" id="PF00096">
    <property type="entry name" value="zf-C2H2"/>
    <property type="match status" value="2"/>
</dbReference>
<feature type="region of interest" description="Disordered" evidence="8">
    <location>
        <begin position="1"/>
        <end position="21"/>
    </location>
</feature>
<organism evidence="11 12">
    <name type="scientific">Salvator merianae</name>
    <name type="common">Argentine black and white tegu</name>
    <name type="synonym">Tupinambis merianae</name>
    <dbReference type="NCBI Taxonomy" id="96440"/>
    <lineage>
        <taxon>Eukaryota</taxon>
        <taxon>Metazoa</taxon>
        <taxon>Chordata</taxon>
        <taxon>Craniata</taxon>
        <taxon>Vertebrata</taxon>
        <taxon>Euteleostomi</taxon>
        <taxon>Lepidosauria</taxon>
        <taxon>Squamata</taxon>
        <taxon>Bifurcata</taxon>
        <taxon>Unidentata</taxon>
        <taxon>Episquamata</taxon>
        <taxon>Laterata</taxon>
        <taxon>Teiioidea</taxon>
        <taxon>Teiidae</taxon>
        <taxon>Salvator</taxon>
    </lineage>
</organism>
<evidence type="ECO:0000259" key="10">
    <source>
        <dbReference type="PROSITE" id="PS50804"/>
    </source>
</evidence>
<reference evidence="11" key="2">
    <citation type="submission" date="2025-09" db="UniProtKB">
        <authorList>
            <consortium name="Ensembl"/>
        </authorList>
    </citation>
    <scope>IDENTIFICATION</scope>
</reference>
<feature type="region of interest" description="Disordered" evidence="8">
    <location>
        <begin position="315"/>
        <end position="360"/>
    </location>
</feature>
<evidence type="ECO:0000256" key="4">
    <source>
        <dbReference type="ARBA" id="ARBA00022833"/>
    </source>
</evidence>
<keyword evidence="1" id="KW-0479">Metal-binding</keyword>
<evidence type="ECO:0000313" key="12">
    <source>
        <dbReference type="Proteomes" id="UP000694421"/>
    </source>
</evidence>
<evidence type="ECO:0000256" key="5">
    <source>
        <dbReference type="ARBA" id="ARBA00023125"/>
    </source>
</evidence>
<keyword evidence="12" id="KW-1185">Reference proteome</keyword>
<dbReference type="Gene3D" id="1.10.4020.10">
    <property type="entry name" value="DNA breaking-rejoining enzymes"/>
    <property type="match status" value="1"/>
</dbReference>
<dbReference type="PROSITE" id="PS50804">
    <property type="entry name" value="SCAN_BOX"/>
    <property type="match status" value="1"/>
</dbReference>
<feature type="compositionally biased region" description="Basic and acidic residues" evidence="8">
    <location>
        <begin position="331"/>
        <end position="351"/>
    </location>
</feature>
<dbReference type="PROSITE" id="PS00028">
    <property type="entry name" value="ZINC_FINGER_C2H2_1"/>
    <property type="match status" value="4"/>
</dbReference>
<dbReference type="GO" id="GO:0000981">
    <property type="term" value="F:DNA-binding transcription factor activity, RNA polymerase II-specific"/>
    <property type="evidence" value="ECO:0007669"/>
    <property type="project" value="TreeGrafter"/>
</dbReference>
<evidence type="ECO:0000256" key="3">
    <source>
        <dbReference type="ARBA" id="ARBA00022771"/>
    </source>
</evidence>
<evidence type="ECO:0000256" key="1">
    <source>
        <dbReference type="ARBA" id="ARBA00022723"/>
    </source>
</evidence>
<dbReference type="InterPro" id="IPR038269">
    <property type="entry name" value="SCAN_sf"/>
</dbReference>
<evidence type="ECO:0000256" key="6">
    <source>
        <dbReference type="ARBA" id="ARBA00023242"/>
    </source>
</evidence>
<dbReference type="FunFam" id="3.30.160.60:FF:000384">
    <property type="entry name" value="Zinc finger protein 550"/>
    <property type="match status" value="1"/>
</dbReference>
<accession>A0A8D0BPD2</accession>
<dbReference type="InterPro" id="IPR036236">
    <property type="entry name" value="Znf_C2H2_sf"/>
</dbReference>
<evidence type="ECO:0000313" key="11">
    <source>
        <dbReference type="Ensembl" id="ENSSMRP00000013902.1"/>
    </source>
</evidence>
<dbReference type="GO" id="GO:0000978">
    <property type="term" value="F:RNA polymerase II cis-regulatory region sequence-specific DNA binding"/>
    <property type="evidence" value="ECO:0007669"/>
    <property type="project" value="TreeGrafter"/>
</dbReference>
<dbReference type="Gene3D" id="3.30.160.60">
    <property type="entry name" value="Classic Zinc Finger"/>
    <property type="match status" value="4"/>
</dbReference>
<dbReference type="SMART" id="SM00355">
    <property type="entry name" value="ZnF_C2H2"/>
    <property type="match status" value="4"/>
</dbReference>
<proteinExistence type="predicted"/>
<evidence type="ECO:0000259" key="9">
    <source>
        <dbReference type="PROSITE" id="PS50157"/>
    </source>
</evidence>
<dbReference type="InterPro" id="IPR003309">
    <property type="entry name" value="SCAN_dom"/>
</dbReference>
<keyword evidence="3 7" id="KW-0863">Zinc-finger</keyword>
<dbReference type="FunFam" id="3.30.160.60:FF:002343">
    <property type="entry name" value="Zinc finger protein 33A"/>
    <property type="match status" value="3"/>
</dbReference>
<keyword evidence="5" id="KW-0238">DNA-binding</keyword>
<evidence type="ECO:0000256" key="8">
    <source>
        <dbReference type="SAM" id="MobiDB-lite"/>
    </source>
</evidence>
<dbReference type="FunFam" id="1.10.4020.10:FF:000001">
    <property type="entry name" value="zinc finger protein 263 isoform X1"/>
    <property type="match status" value="1"/>
</dbReference>